<accession>A0A8H5BC62</accession>
<dbReference type="EMBL" id="JAACJK010000169">
    <property type="protein sequence ID" value="KAF5320552.1"/>
    <property type="molecule type" value="Genomic_DNA"/>
</dbReference>
<evidence type="ECO:0000256" key="1">
    <source>
        <dbReference type="SAM" id="MobiDB-lite"/>
    </source>
</evidence>
<feature type="region of interest" description="Disordered" evidence="1">
    <location>
        <begin position="244"/>
        <end position="276"/>
    </location>
</feature>
<protein>
    <recommendedName>
        <fullName evidence="4">BTB domain-containing protein</fullName>
    </recommendedName>
</protein>
<evidence type="ECO:0008006" key="4">
    <source>
        <dbReference type="Google" id="ProtNLM"/>
    </source>
</evidence>
<sequence>MASTGAISPSSSRRGGNGLRYVAHHERYYLVGGDLFVLIDGVMFKIHSYFFKRESRSFFDDAPPPTPSSSATEVDDRGTCEDRAIQILDVTVQEFEQFLWVFYNPLYSVYDADITAFFSILKLAHRWDFPVVKDFAIRELRRREDEVPLVRRIRLYQEYDAPAEFLVPLYAELCAREWSPTDNEVEELGYEQMYYVMKARETLRSTGGISPLPSGMTQLETFSTIENVFGLPTYTTEHEPEINDVNLSAENEPSSVEQAGLPSSQQPGTRRRNRRS</sequence>
<organism evidence="2 3">
    <name type="scientific">Ephemerocybe angulata</name>
    <dbReference type="NCBI Taxonomy" id="980116"/>
    <lineage>
        <taxon>Eukaryota</taxon>
        <taxon>Fungi</taxon>
        <taxon>Dikarya</taxon>
        <taxon>Basidiomycota</taxon>
        <taxon>Agaricomycotina</taxon>
        <taxon>Agaricomycetes</taxon>
        <taxon>Agaricomycetidae</taxon>
        <taxon>Agaricales</taxon>
        <taxon>Agaricineae</taxon>
        <taxon>Psathyrellaceae</taxon>
        <taxon>Ephemerocybe</taxon>
    </lineage>
</organism>
<proteinExistence type="predicted"/>
<dbReference type="Proteomes" id="UP000541558">
    <property type="component" value="Unassembled WGS sequence"/>
</dbReference>
<comment type="caution">
    <text evidence="2">The sequence shown here is derived from an EMBL/GenBank/DDBJ whole genome shotgun (WGS) entry which is preliminary data.</text>
</comment>
<dbReference type="OrthoDB" id="9997739at2759"/>
<evidence type="ECO:0000313" key="2">
    <source>
        <dbReference type="EMBL" id="KAF5320552.1"/>
    </source>
</evidence>
<evidence type="ECO:0000313" key="3">
    <source>
        <dbReference type="Proteomes" id="UP000541558"/>
    </source>
</evidence>
<feature type="compositionally biased region" description="Polar residues" evidence="1">
    <location>
        <begin position="245"/>
        <end position="268"/>
    </location>
</feature>
<dbReference type="AlphaFoldDB" id="A0A8H5BC62"/>
<name>A0A8H5BC62_9AGAR</name>
<keyword evidence="3" id="KW-1185">Reference proteome</keyword>
<reference evidence="2 3" key="1">
    <citation type="journal article" date="2020" name="ISME J.">
        <title>Uncovering the hidden diversity of litter-decomposition mechanisms in mushroom-forming fungi.</title>
        <authorList>
            <person name="Floudas D."/>
            <person name="Bentzer J."/>
            <person name="Ahren D."/>
            <person name="Johansson T."/>
            <person name="Persson P."/>
            <person name="Tunlid A."/>
        </authorList>
    </citation>
    <scope>NUCLEOTIDE SEQUENCE [LARGE SCALE GENOMIC DNA]</scope>
    <source>
        <strain evidence="2 3">CBS 175.51</strain>
    </source>
</reference>
<gene>
    <name evidence="2" type="ORF">D9611_010685</name>
</gene>